<dbReference type="InterPro" id="IPR036188">
    <property type="entry name" value="FAD/NAD-bd_sf"/>
</dbReference>
<evidence type="ECO:0000256" key="1">
    <source>
        <dbReference type="ARBA" id="ARBA00023002"/>
    </source>
</evidence>
<organism evidence="3 4">
    <name type="scientific">Microbacterium schleiferi</name>
    <dbReference type="NCBI Taxonomy" id="69362"/>
    <lineage>
        <taxon>Bacteria</taxon>
        <taxon>Bacillati</taxon>
        <taxon>Actinomycetota</taxon>
        <taxon>Actinomycetes</taxon>
        <taxon>Micrococcales</taxon>
        <taxon>Microbacteriaceae</taxon>
        <taxon>Microbacterium</taxon>
    </lineage>
</organism>
<dbReference type="Gene3D" id="3.30.70.2450">
    <property type="match status" value="1"/>
</dbReference>
<dbReference type="Pfam" id="PF01494">
    <property type="entry name" value="FAD_binding_3"/>
    <property type="match status" value="1"/>
</dbReference>
<dbReference type="GO" id="GO:0019622">
    <property type="term" value="P:3-(3-hydroxy)phenylpropionate catabolic process"/>
    <property type="evidence" value="ECO:0007669"/>
    <property type="project" value="TreeGrafter"/>
</dbReference>
<evidence type="ECO:0000259" key="2">
    <source>
        <dbReference type="Pfam" id="PF01494"/>
    </source>
</evidence>
<reference evidence="3 4" key="1">
    <citation type="submission" date="2020-11" db="EMBL/GenBank/DDBJ databases">
        <title>Amino acid is mineralized and recycled by bacteria in oceanic microbiome.</title>
        <authorList>
            <person name="Zheng L.Y."/>
        </authorList>
    </citation>
    <scope>NUCLEOTIDE SEQUENCE [LARGE SCALE GENOMIC DNA]</scope>
    <source>
        <strain evidence="3 4">A32-1</strain>
    </source>
</reference>
<evidence type="ECO:0000313" key="3">
    <source>
        <dbReference type="EMBL" id="QPE04418.1"/>
    </source>
</evidence>
<dbReference type="RefSeq" id="WP_195692496.1">
    <property type="nucleotide sequence ID" value="NZ_CP064760.1"/>
</dbReference>
<sequence length="387" mass="40120">MRVVIVGAGPVGALLGGELARLGVEHATLESREAPGAGSRAIGIHSAALSAMSASGVTDRILAACLRVREGEARVGGKTATTIRFDAVHTGSLASFPFVATLPQAATEAAIAATASSHGAASPERGIRVIDVVDTGSSCRVVTDRGDIEADVVVIAAGSRSREISRLTRDGERHAYPDGYVMADVRDDTDEGPRAIVHLHPDGVLESFPLPGGLRRYVAWRRPATAESQTDDAADLRDALARRAGSPGDAITTATSFGVGRFVVRRMHRGRVLAIGDAAHEVSPIGGQGLNLGLIDAATLAPLLAAWDRAGEPPAELAAWERRRRAAARVAARIAAINTLAGRGHGRLGAATREAGIRLAPARVLARAYGMGFDPDAGAPDLTPQTR</sequence>
<dbReference type="AlphaFoldDB" id="A0A7S8MWV2"/>
<proteinExistence type="predicted"/>
<keyword evidence="3" id="KW-0503">Monooxygenase</keyword>
<dbReference type="GO" id="GO:0071949">
    <property type="term" value="F:FAD binding"/>
    <property type="evidence" value="ECO:0007669"/>
    <property type="project" value="InterPro"/>
</dbReference>
<feature type="domain" description="FAD-binding" evidence="2">
    <location>
        <begin position="2"/>
        <end position="331"/>
    </location>
</feature>
<keyword evidence="4" id="KW-1185">Reference proteome</keyword>
<dbReference type="Gene3D" id="3.50.50.60">
    <property type="entry name" value="FAD/NAD(P)-binding domain"/>
    <property type="match status" value="1"/>
</dbReference>
<protein>
    <submittedName>
        <fullName evidence="3">FAD-dependent monooxygenase</fullName>
    </submittedName>
</protein>
<dbReference type="PANTHER" id="PTHR43476:SF3">
    <property type="entry name" value="FAD-BINDING MONOOXYGENASE"/>
    <property type="match status" value="1"/>
</dbReference>
<dbReference type="PRINTS" id="PR00420">
    <property type="entry name" value="RNGMNOXGNASE"/>
</dbReference>
<name>A0A7S8MWV2_9MICO</name>
<gene>
    <name evidence="3" type="ORF">IT882_14915</name>
</gene>
<dbReference type="InterPro" id="IPR050631">
    <property type="entry name" value="PheA/TfdB_FAD_monoxygenase"/>
</dbReference>
<dbReference type="InterPro" id="IPR002938">
    <property type="entry name" value="FAD-bd"/>
</dbReference>
<dbReference type="GO" id="GO:0008688">
    <property type="term" value="F:3-(3-hydroxyphenyl)propionate hydroxylase activity"/>
    <property type="evidence" value="ECO:0007669"/>
    <property type="project" value="TreeGrafter"/>
</dbReference>
<dbReference type="SUPFAM" id="SSF51905">
    <property type="entry name" value="FAD/NAD(P)-binding domain"/>
    <property type="match status" value="1"/>
</dbReference>
<dbReference type="EMBL" id="CP064760">
    <property type="protein sequence ID" value="QPE04418.1"/>
    <property type="molecule type" value="Genomic_DNA"/>
</dbReference>
<dbReference type="KEGG" id="msf:IT882_14915"/>
<accession>A0A7S8MWV2</accession>
<evidence type="ECO:0000313" key="4">
    <source>
        <dbReference type="Proteomes" id="UP000594480"/>
    </source>
</evidence>
<dbReference type="Proteomes" id="UP000594480">
    <property type="component" value="Chromosome"/>
</dbReference>
<keyword evidence="1" id="KW-0560">Oxidoreductase</keyword>
<dbReference type="PANTHER" id="PTHR43476">
    <property type="entry name" value="3-(3-HYDROXY-PHENYL)PROPIONATE/3-HYDROXYCINNAMIC ACID HYDROXYLASE"/>
    <property type="match status" value="1"/>
</dbReference>